<evidence type="ECO:0000313" key="17">
    <source>
        <dbReference type="Proteomes" id="UP000076580"/>
    </source>
</evidence>
<keyword evidence="8" id="KW-0999">Mitochondrion inner membrane</keyword>
<comment type="subcellular location">
    <subcellularLocation>
        <location evidence="1">Membrane</location>
        <topology evidence="1">Multi-pass membrane protein</topology>
    </subcellularLocation>
</comment>
<reference evidence="16 17" key="1">
    <citation type="journal article" date="2016" name="Sci. Rep.">
        <title>Insights into Adaptations to a Near-Obligate Nematode Endoparasitic Lifestyle from the Finished Genome of Drechmeria coniospora.</title>
        <authorList>
            <person name="Zhang L."/>
            <person name="Zhou Z."/>
            <person name="Guo Q."/>
            <person name="Fokkens L."/>
            <person name="Miskei M."/>
            <person name="Pocsi I."/>
            <person name="Zhang W."/>
            <person name="Chen M."/>
            <person name="Wang L."/>
            <person name="Sun Y."/>
            <person name="Donzelli B.G."/>
            <person name="Gibson D.M."/>
            <person name="Nelson D.R."/>
            <person name="Luo J.G."/>
            <person name="Rep M."/>
            <person name="Liu H."/>
            <person name="Yang S."/>
            <person name="Wang J."/>
            <person name="Krasnoff S.B."/>
            <person name="Xu Y."/>
            <person name="Molnar I."/>
            <person name="Lin M."/>
        </authorList>
    </citation>
    <scope>NUCLEOTIDE SEQUENCE [LARGE SCALE GENOMIC DNA]</scope>
    <source>
        <strain evidence="16 17">ARSEF 6962</strain>
    </source>
</reference>
<evidence type="ECO:0000256" key="7">
    <source>
        <dbReference type="ARBA" id="ARBA00022737"/>
    </source>
</evidence>
<evidence type="ECO:0000256" key="2">
    <source>
        <dbReference type="ARBA" id="ARBA00009573"/>
    </source>
</evidence>
<evidence type="ECO:0000256" key="5">
    <source>
        <dbReference type="ARBA" id="ARBA00022574"/>
    </source>
</evidence>
<keyword evidence="5" id="KW-0853">WD repeat</keyword>
<keyword evidence="8" id="KW-0496">Mitochondrion</keyword>
<evidence type="ECO:0000256" key="11">
    <source>
        <dbReference type="ARBA" id="ARBA00022989"/>
    </source>
</evidence>
<keyword evidence="9" id="KW-0810">Translation regulation</keyword>
<comment type="similarity">
    <text evidence="2">Belongs to the WD repeat EIF2A family.</text>
</comment>
<dbReference type="GO" id="GO:0043022">
    <property type="term" value="F:ribosome binding"/>
    <property type="evidence" value="ECO:0007669"/>
    <property type="project" value="TreeGrafter"/>
</dbReference>
<dbReference type="GO" id="GO:0003743">
    <property type="term" value="F:translation initiation factor activity"/>
    <property type="evidence" value="ECO:0007669"/>
    <property type="project" value="UniProtKB-KW"/>
</dbReference>
<dbReference type="PANTHER" id="PTHR13227:SF0">
    <property type="entry name" value="EUKARYOTIC TRANSLATION INITIATION FACTOR 2A"/>
    <property type="match status" value="1"/>
</dbReference>
<dbReference type="FunFam" id="2.130.10.10:FF:000596">
    <property type="entry name" value="Eukaryotic translation initiation factor 2A"/>
    <property type="match status" value="1"/>
</dbReference>
<keyword evidence="10" id="KW-0648">Protein biosynthesis</keyword>
<gene>
    <name evidence="16" type="ORF">DCS_01876</name>
</gene>
<dbReference type="Proteomes" id="UP000076580">
    <property type="component" value="Chromosome 01"/>
</dbReference>
<dbReference type="RefSeq" id="XP_040660090.1">
    <property type="nucleotide sequence ID" value="XM_040799207.1"/>
</dbReference>
<dbReference type="SUPFAM" id="SSF82171">
    <property type="entry name" value="DPP6 N-terminal domain-like"/>
    <property type="match status" value="1"/>
</dbReference>
<dbReference type="EMBL" id="LAYC01000001">
    <property type="protein sequence ID" value="KYK60738.1"/>
    <property type="molecule type" value="Genomic_DNA"/>
</dbReference>
<evidence type="ECO:0000256" key="3">
    <source>
        <dbReference type="ARBA" id="ARBA00013819"/>
    </source>
</evidence>
<evidence type="ECO:0000256" key="8">
    <source>
        <dbReference type="ARBA" id="ARBA00022792"/>
    </source>
</evidence>
<dbReference type="STRING" id="98403.A0A151GUI6"/>
<keyword evidence="12 13" id="KW-0472">Membrane</keyword>
<dbReference type="SUPFAM" id="SSF103506">
    <property type="entry name" value="Mitochondrial carrier"/>
    <property type="match status" value="1"/>
</dbReference>
<evidence type="ECO:0000259" key="15">
    <source>
        <dbReference type="Pfam" id="PF08662"/>
    </source>
</evidence>
<name>A0A151GUI6_DRECN</name>
<organism evidence="16 17">
    <name type="scientific">Drechmeria coniospora</name>
    <name type="common">Nematophagous fungus</name>
    <name type="synonym">Meria coniospora</name>
    <dbReference type="NCBI Taxonomy" id="98403"/>
    <lineage>
        <taxon>Eukaryota</taxon>
        <taxon>Fungi</taxon>
        <taxon>Dikarya</taxon>
        <taxon>Ascomycota</taxon>
        <taxon>Pezizomycotina</taxon>
        <taxon>Sordariomycetes</taxon>
        <taxon>Hypocreomycetidae</taxon>
        <taxon>Hypocreales</taxon>
        <taxon>Ophiocordycipitaceae</taxon>
        <taxon>Drechmeria</taxon>
    </lineage>
</organism>
<evidence type="ECO:0000256" key="6">
    <source>
        <dbReference type="ARBA" id="ARBA00022692"/>
    </source>
</evidence>
<feature type="compositionally biased region" description="Polar residues" evidence="14">
    <location>
        <begin position="540"/>
        <end position="558"/>
    </location>
</feature>
<dbReference type="FunFam" id="1.50.40.10:FF:000029">
    <property type="entry name" value="Solute carrier family 25 member 28"/>
    <property type="match status" value="1"/>
</dbReference>
<dbReference type="Gene3D" id="1.50.40.10">
    <property type="entry name" value="Mitochondrial carrier domain"/>
    <property type="match status" value="2"/>
</dbReference>
<feature type="region of interest" description="Disordered" evidence="14">
    <location>
        <begin position="439"/>
        <end position="463"/>
    </location>
</feature>
<dbReference type="InParanoid" id="A0A151GUI6"/>
<accession>A0A151GUI6</accession>
<evidence type="ECO:0000256" key="13">
    <source>
        <dbReference type="PROSITE-ProRule" id="PRU00282"/>
    </source>
</evidence>
<dbReference type="GO" id="GO:0016020">
    <property type="term" value="C:membrane"/>
    <property type="evidence" value="ECO:0007669"/>
    <property type="project" value="UniProtKB-SubCell"/>
</dbReference>
<feature type="repeat" description="Solcar" evidence="13">
    <location>
        <begin position="699"/>
        <end position="787"/>
    </location>
</feature>
<keyword evidence="6 13" id="KW-0812">Transmembrane</keyword>
<dbReference type="Gene3D" id="2.130.10.10">
    <property type="entry name" value="YVTN repeat-like/Quinoprotein amine dehydrogenase"/>
    <property type="match status" value="1"/>
</dbReference>
<protein>
    <recommendedName>
        <fullName evidence="3">Eukaryotic translation initiation factor 2A</fullName>
    </recommendedName>
</protein>
<keyword evidence="7" id="KW-0677">Repeat</keyword>
<evidence type="ECO:0000256" key="4">
    <source>
        <dbReference type="ARBA" id="ARBA00022540"/>
    </source>
</evidence>
<proteinExistence type="inferred from homology"/>
<evidence type="ECO:0000256" key="1">
    <source>
        <dbReference type="ARBA" id="ARBA00004141"/>
    </source>
</evidence>
<evidence type="ECO:0000256" key="10">
    <source>
        <dbReference type="ARBA" id="ARBA00022917"/>
    </source>
</evidence>
<dbReference type="Pfam" id="PF00153">
    <property type="entry name" value="Mito_carr"/>
    <property type="match status" value="3"/>
</dbReference>
<dbReference type="GO" id="GO:0022627">
    <property type="term" value="C:cytosolic small ribosomal subunit"/>
    <property type="evidence" value="ECO:0007669"/>
    <property type="project" value="TreeGrafter"/>
</dbReference>
<feature type="compositionally biased region" description="Basic and acidic residues" evidence="14">
    <location>
        <begin position="503"/>
        <end position="513"/>
    </location>
</feature>
<evidence type="ECO:0000313" key="16">
    <source>
        <dbReference type="EMBL" id="KYK60738.1"/>
    </source>
</evidence>
<keyword evidence="11" id="KW-1133">Transmembrane helix</keyword>
<dbReference type="InterPro" id="IPR023395">
    <property type="entry name" value="MCP_dom_sf"/>
</dbReference>
<dbReference type="PANTHER" id="PTHR13227">
    <property type="entry name" value="EUKARYOTIC TRANSLATION INITIATION FACTOR 2A"/>
    <property type="match status" value="1"/>
</dbReference>
<comment type="caution">
    <text evidence="16">The sequence shown here is derived from an EMBL/GenBank/DDBJ whole genome shotgun (WGS) entry which is preliminary data.</text>
</comment>
<dbReference type="InterPro" id="IPR013979">
    <property type="entry name" value="TIF_beta_prop-like"/>
</dbReference>
<evidence type="ECO:0000256" key="9">
    <source>
        <dbReference type="ARBA" id="ARBA00022845"/>
    </source>
</evidence>
<evidence type="ECO:0000256" key="14">
    <source>
        <dbReference type="SAM" id="MobiDB-lite"/>
    </source>
</evidence>
<dbReference type="GO" id="GO:0006417">
    <property type="term" value="P:regulation of translation"/>
    <property type="evidence" value="ECO:0007669"/>
    <property type="project" value="UniProtKB-KW"/>
</dbReference>
<sequence length="988" mass="107482">MESPLQFAYRTQKTIGVFDAAPVYEPLAGFKKPEGNLRCSDYSPCGRFFGWASPESVTVIDTSTGLELLNLPLLNVYELGFSPLGTFIITWERPAKDEAGDATKNLKVWRTVEEDVAPADKLPLGRWVQKQQGGWNLQYTADEKYCARLVTNEVQFFESHDLVTVWNKLRVEGVATFALAPGTQNHAVAVFVPERKGQPAVVKVYNVPLFQNPISHKTFFKGDKVQLKWNKRGSSILVLAHTDVDKSGKSYYGETTLYLLSTNGAFDARVTLDKEGPIHDVSWSPNSREFGVVYGYMPAKATIFNDRAVAKHSFPLGPRNTVTFSPSARFVLVAGFGNLAGQIDVYDLEKDFRKVCTIEGGNPSVCEWSPDSRYIMTATTSPRLRVDNGVKLWHVGGGIMYNEDMVELYNVVWRPAAAEKAVAGNPLDPVPTPHSSAATYLGTVKTPSKPAGAYRPPGARGLATPLHFKREDEGGVAHTVSNGTQNVGPNGFGPRRRGPANGNDREFRSRSRMNDNAGRGNTPFGVRGDSAAQPGALAQQDAQSSNPAAAPDAQSSNAKKVRSLQKKVRAIEDLEMRLAGGEKLEDTQLKKINTKSSVLKELESLERELELADDIESDVATSGPFLHVANGSLLVSPPSDLFVYTAPKAQLCVASAAVVNLAALESKAFGRAPVELAGMAKPSAESIEDYDYESLPPNFSLLQNMVAGAFAGIAEHTAMYPIDAIKTRMQVLNPNTTTVPTGLLRSTYQMASSEGFFSLWRGMSSVIVGAGPAHAVYFATYEAVKHAMGGNQAGVHHPLAAATSGAAATIASDAFMNPFDVIKQRMQIQNSSKMYRSMVDCAKYVYKHEGIGAFYISYPTTLSMTVPFTALQFLAYESISTAMNPQKDYDPVTHCLAGAVAGGFAAGLTTPMDVIKTILQTRGTSSDPQVRNVHSFVGGCKLLYRREGFRGFFKGVRPRVVTTMPSTAICWSAYEFSKAYFIKRNDTL</sequence>
<dbReference type="PROSITE" id="PS50920">
    <property type="entry name" value="SOLCAR"/>
    <property type="match status" value="3"/>
</dbReference>
<feature type="repeat" description="Solcar" evidence="13">
    <location>
        <begin position="796"/>
        <end position="882"/>
    </location>
</feature>
<keyword evidence="17" id="KW-1185">Reference proteome</keyword>
<dbReference type="GO" id="GO:0003729">
    <property type="term" value="F:mRNA binding"/>
    <property type="evidence" value="ECO:0007669"/>
    <property type="project" value="TreeGrafter"/>
</dbReference>
<feature type="repeat" description="Solcar" evidence="13">
    <location>
        <begin position="889"/>
        <end position="980"/>
    </location>
</feature>
<dbReference type="GO" id="GO:0000049">
    <property type="term" value="F:tRNA binding"/>
    <property type="evidence" value="ECO:0007669"/>
    <property type="project" value="TreeGrafter"/>
</dbReference>
<dbReference type="InterPro" id="IPR015943">
    <property type="entry name" value="WD40/YVTN_repeat-like_dom_sf"/>
</dbReference>
<feature type="region of interest" description="Disordered" evidence="14">
    <location>
        <begin position="476"/>
        <end position="564"/>
    </location>
</feature>
<dbReference type="GeneID" id="63714519"/>
<dbReference type="InterPro" id="IPR011387">
    <property type="entry name" value="TIF2A"/>
</dbReference>
<keyword evidence="4 16" id="KW-0396">Initiation factor</keyword>
<feature type="domain" description="Translation initiation factor beta propellor-like" evidence="15">
    <location>
        <begin position="217"/>
        <end position="411"/>
    </location>
</feature>
<dbReference type="FunCoup" id="A0A151GUI6">
    <property type="interactions" value="1120"/>
</dbReference>
<dbReference type="Pfam" id="PF08662">
    <property type="entry name" value="eIF2A"/>
    <property type="match status" value="1"/>
</dbReference>
<evidence type="ECO:0000256" key="12">
    <source>
        <dbReference type="ARBA" id="ARBA00023136"/>
    </source>
</evidence>
<dbReference type="AlphaFoldDB" id="A0A151GUI6"/>
<dbReference type="InterPro" id="IPR018108">
    <property type="entry name" value="MCP_transmembrane"/>
</dbReference>